<keyword evidence="4" id="KW-0804">Transcription</keyword>
<feature type="region of interest" description="Disordered" evidence="6">
    <location>
        <begin position="525"/>
        <end position="598"/>
    </location>
</feature>
<dbReference type="CDD" id="cd00167">
    <property type="entry name" value="SANT"/>
    <property type="match status" value="1"/>
</dbReference>
<protein>
    <submittedName>
        <fullName evidence="10">Uncharacterized protein</fullName>
    </submittedName>
</protein>
<dbReference type="InterPro" id="IPR009057">
    <property type="entry name" value="Homeodomain-like_sf"/>
</dbReference>
<dbReference type="Pfam" id="PF24046">
    <property type="entry name" value="At4g08330"/>
    <property type="match status" value="1"/>
</dbReference>
<evidence type="ECO:0000256" key="3">
    <source>
        <dbReference type="ARBA" id="ARBA00023125"/>
    </source>
</evidence>
<dbReference type="PANTHER" id="PTHR44042">
    <property type="entry name" value="DUPLICATED HOMEODOMAIN-LIKE SUPERFAMILY PROTEIN-RELATED"/>
    <property type="match status" value="1"/>
</dbReference>
<feature type="domain" description="Myb-like" evidence="7">
    <location>
        <begin position="453"/>
        <end position="505"/>
    </location>
</feature>
<evidence type="ECO:0000259" key="7">
    <source>
        <dbReference type="PROSITE" id="PS50090"/>
    </source>
</evidence>
<keyword evidence="5" id="KW-0539">Nucleus</keyword>
<organism evidence="10 11">
    <name type="scientific">Linum trigynum</name>
    <dbReference type="NCBI Taxonomy" id="586398"/>
    <lineage>
        <taxon>Eukaryota</taxon>
        <taxon>Viridiplantae</taxon>
        <taxon>Streptophyta</taxon>
        <taxon>Embryophyta</taxon>
        <taxon>Tracheophyta</taxon>
        <taxon>Spermatophyta</taxon>
        <taxon>Magnoliopsida</taxon>
        <taxon>eudicotyledons</taxon>
        <taxon>Gunneridae</taxon>
        <taxon>Pentapetalae</taxon>
        <taxon>rosids</taxon>
        <taxon>fabids</taxon>
        <taxon>Malpighiales</taxon>
        <taxon>Linaceae</taxon>
        <taxon>Linum</taxon>
    </lineage>
</organism>
<evidence type="ECO:0000256" key="2">
    <source>
        <dbReference type="ARBA" id="ARBA00023015"/>
    </source>
</evidence>
<sequence length="598" mass="65834">MSQPDVSYSCGSCGFPLNLTSSNRITSTIASSAYRRSIKKGFISFLSIDLSRFTQLDELHCLPFCWGSYRAKTKLLCRKCGVHIGYGHGNSQVLCGFDSSVESASTSSYTKFTIKIRALQPSEEEDISFYRCNITDDGLQALANGCLGLKRINLSYCANISDHGLRALCKNCCEILAVKISWCKGVSGKGFKGCSSTLCYIDAENCNLEPEGISCIVSGGGIEYLNLHGLNIHGGALAEIGSGFASKLKIPNLRLCRTLGDESIMAIARGCPLLKELNLALCNEVRLAGWEAIGANCNELETLHANRCRNLCDLGLQGLRQGCKKLKVLYISRGSRLTSTALEVFTMVRDGVKDGCYSVAGAEWTRFDDKKFEQALVLFPDDSPDRWLRIAEHVGRSAAEVVEHYDLLVRDVYDIDSGRVNLPTYLDDSSFAGGEDSGQISFGVGGKAKHGDGERKKGTPWTEEEHKLFLIGLRKYGKGDWRSISRNIVVTRTPTQVASHAQKYFLRQSSVKKERKRSSIHDITNVDNHNSVGLPMVDQSRLPHHPPNAGSSAHHQFPQQQQQMQFSPGGGYLPTSNHHHHHHHQEGSMGYGNFGFPL</sequence>
<dbReference type="InterPro" id="IPR006447">
    <property type="entry name" value="Myb_dom_plants"/>
</dbReference>
<evidence type="ECO:0000256" key="6">
    <source>
        <dbReference type="SAM" id="MobiDB-lite"/>
    </source>
</evidence>
<dbReference type="PROSITE" id="PS51293">
    <property type="entry name" value="SANT"/>
    <property type="match status" value="1"/>
</dbReference>
<keyword evidence="2" id="KW-0805">Transcription regulation</keyword>
<dbReference type="FunFam" id="1.10.10.60:FF:000154">
    <property type="entry name" value="Transcription factor SRM1"/>
    <property type="match status" value="1"/>
</dbReference>
<keyword evidence="3" id="KW-0238">DNA-binding</keyword>
<dbReference type="InterPro" id="IPR001611">
    <property type="entry name" value="Leu-rich_rpt"/>
</dbReference>
<dbReference type="FunFam" id="1.10.10.60:FF:000009">
    <property type="entry name" value="transcription factor MYB1R1"/>
    <property type="match status" value="1"/>
</dbReference>
<gene>
    <name evidence="10" type="ORF">LTRI10_LOCUS47575</name>
</gene>
<evidence type="ECO:0000259" key="9">
    <source>
        <dbReference type="PROSITE" id="PS51294"/>
    </source>
</evidence>
<dbReference type="GO" id="GO:0003677">
    <property type="term" value="F:DNA binding"/>
    <property type="evidence" value="ECO:0007669"/>
    <property type="project" value="UniProtKB-KW"/>
</dbReference>
<evidence type="ECO:0000256" key="5">
    <source>
        <dbReference type="ARBA" id="ARBA00023242"/>
    </source>
</evidence>
<dbReference type="AlphaFoldDB" id="A0AAV2GB46"/>
<dbReference type="Proteomes" id="UP001497516">
    <property type="component" value="Chromosome 8"/>
</dbReference>
<evidence type="ECO:0000313" key="11">
    <source>
        <dbReference type="Proteomes" id="UP001497516"/>
    </source>
</evidence>
<feature type="domain" description="SANT" evidence="8">
    <location>
        <begin position="456"/>
        <end position="509"/>
    </location>
</feature>
<feature type="domain" description="HTH myb-type" evidence="9">
    <location>
        <begin position="453"/>
        <end position="509"/>
    </location>
</feature>
<proteinExistence type="predicted"/>
<reference evidence="10 11" key="1">
    <citation type="submission" date="2024-04" db="EMBL/GenBank/DDBJ databases">
        <authorList>
            <person name="Fracassetti M."/>
        </authorList>
    </citation>
    <scope>NUCLEOTIDE SEQUENCE [LARGE SCALE GENOMIC DNA]</scope>
</reference>
<dbReference type="GO" id="GO:0005634">
    <property type="term" value="C:nucleus"/>
    <property type="evidence" value="ECO:0007669"/>
    <property type="project" value="UniProtKB-SubCell"/>
</dbReference>
<dbReference type="PANTHER" id="PTHR44042:SF15">
    <property type="entry name" value="DUPLICATED HOMEODOMAIN-LIKE SUPERFAMILY PROTEIN"/>
    <property type="match status" value="1"/>
</dbReference>
<dbReference type="Gene3D" id="3.80.10.10">
    <property type="entry name" value="Ribonuclease Inhibitor"/>
    <property type="match status" value="2"/>
</dbReference>
<evidence type="ECO:0000256" key="4">
    <source>
        <dbReference type="ARBA" id="ARBA00023163"/>
    </source>
</evidence>
<dbReference type="SUPFAM" id="SSF46689">
    <property type="entry name" value="Homeodomain-like"/>
    <property type="match status" value="2"/>
</dbReference>
<evidence type="ECO:0000256" key="1">
    <source>
        <dbReference type="ARBA" id="ARBA00004123"/>
    </source>
</evidence>
<comment type="subcellular location">
    <subcellularLocation>
        <location evidence="1">Nucleus</location>
    </subcellularLocation>
</comment>
<dbReference type="InterPro" id="IPR032675">
    <property type="entry name" value="LRR_dom_sf"/>
</dbReference>
<feature type="compositionally biased region" description="Low complexity" evidence="6">
    <location>
        <begin position="556"/>
        <end position="566"/>
    </location>
</feature>
<dbReference type="Gene3D" id="1.10.10.60">
    <property type="entry name" value="Homeodomain-like"/>
    <property type="match status" value="2"/>
</dbReference>
<dbReference type="EMBL" id="OZ034821">
    <property type="protein sequence ID" value="CAL1407940.1"/>
    <property type="molecule type" value="Genomic_DNA"/>
</dbReference>
<dbReference type="Pfam" id="PF13516">
    <property type="entry name" value="LRR_6"/>
    <property type="match status" value="2"/>
</dbReference>
<dbReference type="SMART" id="SM00717">
    <property type="entry name" value="SANT"/>
    <property type="match status" value="2"/>
</dbReference>
<evidence type="ECO:0000313" key="10">
    <source>
        <dbReference type="EMBL" id="CAL1407940.1"/>
    </source>
</evidence>
<keyword evidence="11" id="KW-1185">Reference proteome</keyword>
<dbReference type="NCBIfam" id="TIGR01557">
    <property type="entry name" value="myb_SHAQKYF"/>
    <property type="match status" value="1"/>
</dbReference>
<dbReference type="SMART" id="SM00367">
    <property type="entry name" value="LRR_CC"/>
    <property type="match status" value="6"/>
</dbReference>
<name>A0AAV2GB46_9ROSI</name>
<dbReference type="InterPro" id="IPR017930">
    <property type="entry name" value="Myb_dom"/>
</dbReference>
<evidence type="ECO:0000259" key="8">
    <source>
        <dbReference type="PROSITE" id="PS51293"/>
    </source>
</evidence>
<dbReference type="InterPro" id="IPR045282">
    <property type="entry name" value="At4g08330-like"/>
</dbReference>
<dbReference type="InterPro" id="IPR001005">
    <property type="entry name" value="SANT/Myb"/>
</dbReference>
<dbReference type="PROSITE" id="PS51294">
    <property type="entry name" value="HTH_MYB"/>
    <property type="match status" value="1"/>
</dbReference>
<dbReference type="InterPro" id="IPR017884">
    <property type="entry name" value="SANT_dom"/>
</dbReference>
<accession>A0AAV2GB46</accession>
<dbReference type="Pfam" id="PF00249">
    <property type="entry name" value="Myb_DNA-binding"/>
    <property type="match status" value="1"/>
</dbReference>
<dbReference type="PROSITE" id="PS50090">
    <property type="entry name" value="MYB_LIKE"/>
    <property type="match status" value="1"/>
</dbReference>
<dbReference type="SUPFAM" id="SSF52047">
    <property type="entry name" value="RNI-like"/>
    <property type="match status" value="1"/>
</dbReference>
<dbReference type="InterPro" id="IPR006553">
    <property type="entry name" value="Leu-rich_rpt_Cys-con_subtyp"/>
</dbReference>
<feature type="compositionally biased region" description="Gly residues" evidence="6">
    <location>
        <begin position="589"/>
        <end position="598"/>
    </location>
</feature>